<organism evidence="1 2">
    <name type="scientific">Prorocentrum cordatum</name>
    <dbReference type="NCBI Taxonomy" id="2364126"/>
    <lineage>
        <taxon>Eukaryota</taxon>
        <taxon>Sar</taxon>
        <taxon>Alveolata</taxon>
        <taxon>Dinophyceae</taxon>
        <taxon>Prorocentrales</taxon>
        <taxon>Prorocentraceae</taxon>
        <taxon>Prorocentrum</taxon>
    </lineage>
</organism>
<feature type="non-terminal residue" evidence="1">
    <location>
        <position position="60"/>
    </location>
</feature>
<gene>
    <name evidence="1" type="ORF">PCOR1329_LOCUS78238</name>
</gene>
<dbReference type="EMBL" id="CAUYUJ010020895">
    <property type="protein sequence ID" value="CAK0901217.1"/>
    <property type="molecule type" value="Genomic_DNA"/>
</dbReference>
<keyword evidence="2" id="KW-1185">Reference proteome</keyword>
<proteinExistence type="predicted"/>
<dbReference type="Proteomes" id="UP001189429">
    <property type="component" value="Unassembled WGS sequence"/>
</dbReference>
<reference evidence="1" key="1">
    <citation type="submission" date="2023-10" db="EMBL/GenBank/DDBJ databases">
        <authorList>
            <person name="Chen Y."/>
            <person name="Shah S."/>
            <person name="Dougan E. K."/>
            <person name="Thang M."/>
            <person name="Chan C."/>
        </authorList>
    </citation>
    <scope>NUCLEOTIDE SEQUENCE [LARGE SCALE GENOMIC DNA]</scope>
</reference>
<accession>A0ABN9XPJ7</accession>
<comment type="caution">
    <text evidence="1">The sequence shown here is derived from an EMBL/GenBank/DDBJ whole genome shotgun (WGS) entry which is preliminary data.</text>
</comment>
<protein>
    <submittedName>
        <fullName evidence="1">Uncharacterized protein</fullName>
    </submittedName>
</protein>
<feature type="non-terminal residue" evidence="1">
    <location>
        <position position="1"/>
    </location>
</feature>
<evidence type="ECO:0000313" key="1">
    <source>
        <dbReference type="EMBL" id="CAK0901217.1"/>
    </source>
</evidence>
<name>A0ABN9XPJ7_9DINO</name>
<sequence>IQAGLGAQGIVVEVASVAADLGIERGSGAKISKPRHSRRIAQAHRRVNRINKLARVAPRK</sequence>
<evidence type="ECO:0000313" key="2">
    <source>
        <dbReference type="Proteomes" id="UP001189429"/>
    </source>
</evidence>